<accession>A0A1D2JHS1</accession>
<comment type="caution">
    <text evidence="1">The sequence shown here is derived from an EMBL/GenBank/DDBJ whole genome shotgun (WGS) entry which is preliminary data.</text>
</comment>
<sequence length="62" mass="6641">MDDPHRLGRNPVNGKQRRLLEEHGVGLIGAVKRAELLVLEDGENESIGIVGLAEKGLPGCRG</sequence>
<reference evidence="1 2" key="1">
    <citation type="submission" date="2016-06" db="EMBL/GenBank/DDBJ databases">
        <authorList>
            <person name="Kjaerup R.B."/>
            <person name="Dalgaard T.S."/>
            <person name="Juul-Madsen H.R."/>
        </authorList>
    </citation>
    <scope>NUCLEOTIDE SEQUENCE [LARGE SCALE GENOMIC DNA]</scope>
    <source>
        <strain evidence="1 2">Pb300</strain>
    </source>
</reference>
<protein>
    <submittedName>
        <fullName evidence="1">Uncharacterized protein</fullName>
    </submittedName>
</protein>
<evidence type="ECO:0000313" key="1">
    <source>
        <dbReference type="EMBL" id="ODH36264.1"/>
    </source>
</evidence>
<dbReference type="AlphaFoldDB" id="A0A1D2JHS1"/>
<dbReference type="Proteomes" id="UP000242814">
    <property type="component" value="Unassembled WGS sequence"/>
</dbReference>
<name>A0A1D2JHS1_PARBR</name>
<organism evidence="1 2">
    <name type="scientific">Paracoccidioides brasiliensis</name>
    <dbReference type="NCBI Taxonomy" id="121759"/>
    <lineage>
        <taxon>Eukaryota</taxon>
        <taxon>Fungi</taxon>
        <taxon>Dikarya</taxon>
        <taxon>Ascomycota</taxon>
        <taxon>Pezizomycotina</taxon>
        <taxon>Eurotiomycetes</taxon>
        <taxon>Eurotiomycetidae</taxon>
        <taxon>Onygenales</taxon>
        <taxon>Ajellomycetaceae</taxon>
        <taxon>Paracoccidioides</taxon>
    </lineage>
</organism>
<dbReference type="VEuPathDB" id="FungiDB:PABG_12654"/>
<dbReference type="EMBL" id="LZYO01000089">
    <property type="protein sequence ID" value="ODH36264.1"/>
    <property type="molecule type" value="Genomic_DNA"/>
</dbReference>
<proteinExistence type="predicted"/>
<dbReference type="VEuPathDB" id="FungiDB:PADG_12417"/>
<evidence type="ECO:0000313" key="2">
    <source>
        <dbReference type="Proteomes" id="UP000242814"/>
    </source>
</evidence>
<gene>
    <name evidence="1" type="ORF">ACO22_02788</name>
</gene>